<keyword evidence="1" id="KW-0472">Membrane</keyword>
<sequence>MMEHNNVNIPKEVTRLIGKLLSGIPLGAEELDHLNQWYDECYDSEWETADQDLGPDMLKRIHDKIDKGNGGRVSSDATYPRTVSAHKRFTGYKTQIWLRAAVVTFLLMATVLTIYVSQYGKQEVPQTVAAWTTYQNPAGQKSKVRLPDGSVVYVNAATEIKYQDGFGETHRELFLNGESYFEVAKDSLPFRVHSAGLVTQALGTSFNISTFDAASIRVQLASGIVKVYHAFKDQPSVQLSPGEEVRLEDGQLSSVFSFHIDQAIAWKEGKIWLDKTPLREVVPMLERWYDVDITVTNPPQDEVRFTGEFKNAMLSHLLESLAYSYRFEYKINKKNITITFND</sequence>
<evidence type="ECO:0000259" key="2">
    <source>
        <dbReference type="Pfam" id="PF04773"/>
    </source>
</evidence>
<evidence type="ECO:0000259" key="3">
    <source>
        <dbReference type="Pfam" id="PF16344"/>
    </source>
</evidence>
<dbReference type="RefSeq" id="WP_015266380.1">
    <property type="nucleotide sequence ID" value="NC_019904.1"/>
</dbReference>
<dbReference type="Gene3D" id="3.55.50.30">
    <property type="match status" value="1"/>
</dbReference>
<dbReference type="AlphaFoldDB" id="L0FZU2"/>
<dbReference type="PANTHER" id="PTHR30273:SF2">
    <property type="entry name" value="PROTEIN FECR"/>
    <property type="match status" value="1"/>
</dbReference>
<keyword evidence="1" id="KW-1133">Transmembrane helix</keyword>
<dbReference type="Pfam" id="PF04773">
    <property type="entry name" value="FecR"/>
    <property type="match status" value="1"/>
</dbReference>
<name>L0FZU2_ECHVK</name>
<dbReference type="eggNOG" id="COG3712">
    <property type="taxonomic scope" value="Bacteria"/>
</dbReference>
<feature type="domain" description="Protein FecR C-terminal" evidence="3">
    <location>
        <begin position="271"/>
        <end position="338"/>
    </location>
</feature>
<dbReference type="Pfam" id="PF16344">
    <property type="entry name" value="FecR_C"/>
    <property type="match status" value="1"/>
</dbReference>
<keyword evidence="5" id="KW-1185">Reference proteome</keyword>
<feature type="domain" description="FecR protein" evidence="2">
    <location>
        <begin position="134"/>
        <end position="226"/>
    </location>
</feature>
<evidence type="ECO:0000313" key="4">
    <source>
        <dbReference type="EMBL" id="AGA78827.1"/>
    </source>
</evidence>
<dbReference type="InterPro" id="IPR012373">
    <property type="entry name" value="Ferrdict_sens_TM"/>
</dbReference>
<dbReference type="EMBL" id="CP003346">
    <property type="protein sequence ID" value="AGA78827.1"/>
    <property type="molecule type" value="Genomic_DNA"/>
</dbReference>
<dbReference type="PANTHER" id="PTHR30273">
    <property type="entry name" value="PERIPLASMIC SIGNAL SENSOR AND SIGMA FACTOR ACTIVATOR FECR-RELATED"/>
    <property type="match status" value="1"/>
</dbReference>
<organism evidence="4 5">
    <name type="scientific">Echinicola vietnamensis (strain DSM 17526 / LMG 23754 / KMM 6221)</name>
    <dbReference type="NCBI Taxonomy" id="926556"/>
    <lineage>
        <taxon>Bacteria</taxon>
        <taxon>Pseudomonadati</taxon>
        <taxon>Bacteroidota</taxon>
        <taxon>Cytophagia</taxon>
        <taxon>Cytophagales</taxon>
        <taxon>Cyclobacteriaceae</taxon>
        <taxon>Echinicola</taxon>
    </lineage>
</organism>
<feature type="transmembrane region" description="Helical" evidence="1">
    <location>
        <begin position="96"/>
        <end position="116"/>
    </location>
</feature>
<dbReference type="GO" id="GO:0016989">
    <property type="term" value="F:sigma factor antagonist activity"/>
    <property type="evidence" value="ECO:0007669"/>
    <property type="project" value="TreeGrafter"/>
</dbReference>
<keyword evidence="1" id="KW-0812">Transmembrane</keyword>
<dbReference type="Proteomes" id="UP000010796">
    <property type="component" value="Chromosome"/>
</dbReference>
<reference evidence="5" key="1">
    <citation type="submission" date="2012-02" db="EMBL/GenBank/DDBJ databases">
        <title>The complete genome of Echinicola vietnamensis DSM 17526.</title>
        <authorList>
            <person name="Lucas S."/>
            <person name="Copeland A."/>
            <person name="Lapidus A."/>
            <person name="Glavina del Rio T."/>
            <person name="Dalin E."/>
            <person name="Tice H."/>
            <person name="Bruce D."/>
            <person name="Goodwin L."/>
            <person name="Pitluck S."/>
            <person name="Peters L."/>
            <person name="Ovchinnikova G."/>
            <person name="Teshima H."/>
            <person name="Kyrpides N."/>
            <person name="Mavromatis K."/>
            <person name="Ivanova N."/>
            <person name="Brettin T."/>
            <person name="Detter J.C."/>
            <person name="Han C."/>
            <person name="Larimer F."/>
            <person name="Land M."/>
            <person name="Hauser L."/>
            <person name="Markowitz V."/>
            <person name="Cheng J.-F."/>
            <person name="Hugenholtz P."/>
            <person name="Woyke T."/>
            <person name="Wu D."/>
            <person name="Brambilla E."/>
            <person name="Klenk H.-P."/>
            <person name="Eisen J.A."/>
        </authorList>
    </citation>
    <scope>NUCLEOTIDE SEQUENCE [LARGE SCALE GENOMIC DNA]</scope>
    <source>
        <strain evidence="5">DSM 17526 / LMG 23754 / KMM 6221</strain>
    </source>
</reference>
<evidence type="ECO:0000313" key="5">
    <source>
        <dbReference type="Proteomes" id="UP000010796"/>
    </source>
</evidence>
<gene>
    <name evidence="4" type="ordered locus">Echvi_2585</name>
</gene>
<dbReference type="KEGG" id="evi:Echvi_2585"/>
<proteinExistence type="predicted"/>
<accession>L0FZU2</accession>
<dbReference type="HOGENOM" id="CLU_050192_2_1_10"/>
<dbReference type="InterPro" id="IPR006860">
    <property type="entry name" value="FecR"/>
</dbReference>
<evidence type="ECO:0000256" key="1">
    <source>
        <dbReference type="SAM" id="Phobius"/>
    </source>
</evidence>
<dbReference type="OrthoDB" id="1452822at2"/>
<dbReference type="STRING" id="926556.Echvi_2585"/>
<dbReference type="Gene3D" id="2.60.120.1440">
    <property type="match status" value="1"/>
</dbReference>
<protein>
    <submittedName>
        <fullName evidence="4">Fe2+-dicitrate sensor, membrane component</fullName>
    </submittedName>
</protein>
<dbReference type="InterPro" id="IPR032508">
    <property type="entry name" value="FecR_C"/>
</dbReference>